<dbReference type="AlphaFoldDB" id="A0A1I5J0P6"/>
<evidence type="ECO:0000256" key="14">
    <source>
        <dbReference type="ARBA" id="ARBA00025153"/>
    </source>
</evidence>
<evidence type="ECO:0000256" key="12">
    <source>
        <dbReference type="ARBA" id="ARBA00023239"/>
    </source>
</evidence>
<evidence type="ECO:0000256" key="3">
    <source>
        <dbReference type="ARBA" id="ARBA00006001"/>
    </source>
</evidence>
<dbReference type="HAMAP" id="MF_01966">
    <property type="entry name" value="NADHX_epimerase"/>
    <property type="match status" value="1"/>
</dbReference>
<dbReference type="EMBL" id="FOWD01000060">
    <property type="protein sequence ID" value="SFO66190.1"/>
    <property type="molecule type" value="Genomic_DNA"/>
</dbReference>
<evidence type="ECO:0000256" key="17">
    <source>
        <dbReference type="HAMAP-Rule" id="MF_01965"/>
    </source>
</evidence>
<evidence type="ECO:0000256" key="6">
    <source>
        <dbReference type="ARBA" id="ARBA00022741"/>
    </source>
</evidence>
<keyword evidence="13" id="KW-0511">Multifunctional enzyme</keyword>
<evidence type="ECO:0000313" key="23">
    <source>
        <dbReference type="Proteomes" id="UP000198806"/>
    </source>
</evidence>
<feature type="binding site" evidence="18">
    <location>
        <position position="135"/>
    </location>
    <ligand>
        <name>(6S)-NADPHX</name>
        <dbReference type="ChEBI" id="CHEBI:64076"/>
    </ligand>
</feature>
<feature type="binding site" evidence="18">
    <location>
        <position position="120"/>
    </location>
    <ligand>
        <name>K(+)</name>
        <dbReference type="ChEBI" id="CHEBI:29103"/>
    </ligand>
</feature>
<dbReference type="NCBIfam" id="TIGR00196">
    <property type="entry name" value="yjeF_cterm"/>
    <property type="match status" value="1"/>
</dbReference>
<keyword evidence="5 18" id="KW-0479">Metal-binding</keyword>
<evidence type="ECO:0000313" key="22">
    <source>
        <dbReference type="EMBL" id="SFO66190.1"/>
    </source>
</evidence>
<feature type="binding site" evidence="17">
    <location>
        <position position="327"/>
    </location>
    <ligand>
        <name>(6S)-NADPHX</name>
        <dbReference type="ChEBI" id="CHEBI:64076"/>
    </ligand>
</feature>
<evidence type="ECO:0000256" key="5">
    <source>
        <dbReference type="ARBA" id="ARBA00022723"/>
    </source>
</evidence>
<dbReference type="InterPro" id="IPR017953">
    <property type="entry name" value="Carbohydrate_kinase_pred_CS"/>
</dbReference>
<feature type="binding site" evidence="17">
    <location>
        <position position="389"/>
    </location>
    <ligand>
        <name>(6S)-NADPHX</name>
        <dbReference type="ChEBI" id="CHEBI:64076"/>
    </ligand>
</feature>
<evidence type="ECO:0000256" key="9">
    <source>
        <dbReference type="ARBA" id="ARBA00022958"/>
    </source>
</evidence>
<dbReference type="InterPro" id="IPR036652">
    <property type="entry name" value="YjeF_N_dom_sf"/>
</dbReference>
<evidence type="ECO:0000259" key="20">
    <source>
        <dbReference type="PROSITE" id="PS51383"/>
    </source>
</evidence>
<keyword evidence="8 17" id="KW-0521">NADP</keyword>
<dbReference type="GO" id="GO:0046872">
    <property type="term" value="F:metal ion binding"/>
    <property type="evidence" value="ECO:0007669"/>
    <property type="project" value="UniProtKB-UniRule"/>
</dbReference>
<comment type="cofactor">
    <cofactor evidence="18 19">
        <name>K(+)</name>
        <dbReference type="ChEBI" id="CHEBI:29103"/>
    </cofactor>
    <text evidence="18 19">Binds 1 potassium ion per subunit.</text>
</comment>
<feature type="binding site" evidence="18">
    <location>
        <position position="156"/>
    </location>
    <ligand>
        <name>K(+)</name>
        <dbReference type="ChEBI" id="CHEBI:29103"/>
    </ligand>
</feature>
<name>A0A1I5J0P6_9FIRM</name>
<dbReference type="EC" id="4.2.1.136" evidence="19"/>
<comment type="catalytic activity">
    <reaction evidence="16 17 19">
        <text>(6S)-NADPHX + ADP = AMP + phosphate + NADPH + H(+)</text>
        <dbReference type="Rhea" id="RHEA:32235"/>
        <dbReference type="ChEBI" id="CHEBI:15378"/>
        <dbReference type="ChEBI" id="CHEBI:43474"/>
        <dbReference type="ChEBI" id="CHEBI:57783"/>
        <dbReference type="ChEBI" id="CHEBI:64076"/>
        <dbReference type="ChEBI" id="CHEBI:456215"/>
        <dbReference type="ChEBI" id="CHEBI:456216"/>
        <dbReference type="EC" id="4.2.1.136"/>
    </reaction>
</comment>
<evidence type="ECO:0000256" key="2">
    <source>
        <dbReference type="ARBA" id="ARBA00000909"/>
    </source>
</evidence>
<evidence type="ECO:0000256" key="8">
    <source>
        <dbReference type="ARBA" id="ARBA00022857"/>
    </source>
</evidence>
<comment type="similarity">
    <text evidence="4 19">In the C-terminal section; belongs to the NnrD/CARKD family.</text>
</comment>
<keyword evidence="10 17" id="KW-0520">NAD</keyword>
<dbReference type="PIRSF" id="PIRSF017184">
    <property type="entry name" value="Nnr"/>
    <property type="match status" value="1"/>
</dbReference>
<dbReference type="PROSITE" id="PS01050">
    <property type="entry name" value="YJEF_C_2"/>
    <property type="match status" value="1"/>
</dbReference>
<dbReference type="InterPro" id="IPR004443">
    <property type="entry name" value="YjeF_N_dom"/>
</dbReference>
<feature type="domain" description="YjeF N-terminal" evidence="21">
    <location>
        <begin position="10"/>
        <end position="210"/>
    </location>
</feature>
<organism evidence="22 23">
    <name type="scientific">Anaerocolumna aminovalerica</name>
    <dbReference type="NCBI Taxonomy" id="1527"/>
    <lineage>
        <taxon>Bacteria</taxon>
        <taxon>Bacillati</taxon>
        <taxon>Bacillota</taxon>
        <taxon>Clostridia</taxon>
        <taxon>Lachnospirales</taxon>
        <taxon>Lachnospiraceae</taxon>
        <taxon>Anaerocolumna</taxon>
    </lineage>
</organism>
<accession>A0A1I5J0P6</accession>
<comment type="function">
    <text evidence="14 19">Bifunctional enzyme that catalyzes the epimerization of the S- and R-forms of NAD(P)HX and the dehydration of the S-form of NAD(P)HX at the expense of ADP, which is converted to AMP. This allows the repair of both epimers of NAD(P)HX, a damaged form of NAD(P)H that is a result of enzymatic or heat-dependent hydration.</text>
</comment>
<comment type="similarity">
    <text evidence="18">Belongs to the NnrE/AIBP family.</text>
</comment>
<gene>
    <name evidence="18" type="primary">nnrE</name>
    <name evidence="17" type="synonym">nnrD</name>
    <name evidence="22" type="ORF">SAMN04489757_1605</name>
</gene>
<dbReference type="EC" id="5.1.99.6" evidence="19"/>
<evidence type="ECO:0000256" key="16">
    <source>
        <dbReference type="ARBA" id="ARBA00049209"/>
    </source>
</evidence>
<dbReference type="GO" id="GO:0052856">
    <property type="term" value="F:NAD(P)HX epimerase activity"/>
    <property type="evidence" value="ECO:0007669"/>
    <property type="project" value="UniProtKB-UniRule"/>
</dbReference>
<comment type="similarity">
    <text evidence="17">Belongs to the NnrD/CARKD family.</text>
</comment>
<comment type="catalytic activity">
    <reaction evidence="1 18 19">
        <text>(6R)-NADHX = (6S)-NADHX</text>
        <dbReference type="Rhea" id="RHEA:32215"/>
        <dbReference type="ChEBI" id="CHEBI:64074"/>
        <dbReference type="ChEBI" id="CHEBI:64075"/>
        <dbReference type="EC" id="5.1.99.6"/>
    </reaction>
</comment>
<dbReference type="GO" id="GO:0110051">
    <property type="term" value="P:metabolite repair"/>
    <property type="evidence" value="ECO:0007669"/>
    <property type="project" value="TreeGrafter"/>
</dbReference>
<evidence type="ECO:0000259" key="21">
    <source>
        <dbReference type="PROSITE" id="PS51385"/>
    </source>
</evidence>
<comment type="similarity">
    <text evidence="3 19">In the N-terminal section; belongs to the NnrE/AIBP family.</text>
</comment>
<comment type="function">
    <text evidence="18">Catalyzes the epimerization of the S- and R-forms of NAD(P)HX, a damaged form of NAD(P)H that is a result of enzymatic or heat-dependent hydration. This is a prerequisite for the S-specific NAD(P)H-hydrate dehydratase to allow the repair of both epimers of NAD(P)HX.</text>
</comment>
<evidence type="ECO:0000256" key="7">
    <source>
        <dbReference type="ARBA" id="ARBA00022840"/>
    </source>
</evidence>
<evidence type="ECO:0000256" key="19">
    <source>
        <dbReference type="PIRNR" id="PIRNR017184"/>
    </source>
</evidence>
<dbReference type="OrthoDB" id="9806925at2"/>
<keyword evidence="12 17" id="KW-0456">Lyase</keyword>
<dbReference type="SUPFAM" id="SSF64153">
    <property type="entry name" value="YjeF N-terminal domain-like"/>
    <property type="match status" value="1"/>
</dbReference>
<evidence type="ECO:0000256" key="13">
    <source>
        <dbReference type="ARBA" id="ARBA00023268"/>
    </source>
</evidence>
<dbReference type="PANTHER" id="PTHR12592">
    <property type="entry name" value="ATP-DEPENDENT (S)-NAD(P)H-HYDRATE DEHYDRATASE FAMILY MEMBER"/>
    <property type="match status" value="1"/>
</dbReference>
<dbReference type="SUPFAM" id="SSF53613">
    <property type="entry name" value="Ribokinase-like"/>
    <property type="match status" value="1"/>
</dbReference>
<feature type="domain" description="YjeF C-terminal" evidence="20">
    <location>
        <begin position="223"/>
        <end position="513"/>
    </location>
</feature>
<proteinExistence type="inferred from homology"/>
<dbReference type="Pfam" id="PF01256">
    <property type="entry name" value="Carb_kinase"/>
    <property type="match status" value="1"/>
</dbReference>
<comment type="catalytic activity">
    <reaction evidence="2 18 19">
        <text>(6R)-NADPHX = (6S)-NADPHX</text>
        <dbReference type="Rhea" id="RHEA:32227"/>
        <dbReference type="ChEBI" id="CHEBI:64076"/>
        <dbReference type="ChEBI" id="CHEBI:64077"/>
        <dbReference type="EC" id="5.1.99.6"/>
    </reaction>
</comment>
<feature type="binding site" evidence="18">
    <location>
        <position position="153"/>
    </location>
    <ligand>
        <name>(6S)-NADPHX</name>
        <dbReference type="ChEBI" id="CHEBI:64076"/>
    </ligand>
</feature>
<dbReference type="GO" id="GO:0005524">
    <property type="term" value="F:ATP binding"/>
    <property type="evidence" value="ECO:0007669"/>
    <property type="project" value="UniProtKB-UniRule"/>
</dbReference>
<dbReference type="PROSITE" id="PS51383">
    <property type="entry name" value="YJEF_C_3"/>
    <property type="match status" value="1"/>
</dbReference>
<feature type="binding site" evidence="18">
    <location>
        <begin position="124"/>
        <end position="130"/>
    </location>
    <ligand>
        <name>(6S)-NADPHX</name>
        <dbReference type="ChEBI" id="CHEBI:64076"/>
    </ligand>
</feature>
<dbReference type="InterPro" id="IPR030677">
    <property type="entry name" value="Nnr"/>
</dbReference>
<evidence type="ECO:0000256" key="18">
    <source>
        <dbReference type="HAMAP-Rule" id="MF_01966"/>
    </source>
</evidence>
<keyword evidence="23" id="KW-1185">Reference proteome</keyword>
<dbReference type="GO" id="GO:0052855">
    <property type="term" value="F:ADP-dependent NAD(P)H-hydrate dehydratase activity"/>
    <property type="evidence" value="ECO:0007669"/>
    <property type="project" value="UniProtKB-UniRule"/>
</dbReference>
<dbReference type="PROSITE" id="PS51385">
    <property type="entry name" value="YJEF_N"/>
    <property type="match status" value="1"/>
</dbReference>
<feature type="binding site" evidence="17">
    <location>
        <begin position="426"/>
        <end position="430"/>
    </location>
    <ligand>
        <name>AMP</name>
        <dbReference type="ChEBI" id="CHEBI:456215"/>
    </ligand>
</feature>
<dbReference type="RefSeq" id="WP_091689134.1">
    <property type="nucleotide sequence ID" value="NZ_BAABFM010000076.1"/>
</dbReference>
<feature type="binding site" evidence="18">
    <location>
        <position position="59"/>
    </location>
    <ligand>
        <name>K(+)</name>
        <dbReference type="ChEBI" id="CHEBI:29103"/>
    </ligand>
</feature>
<dbReference type="InterPro" id="IPR000631">
    <property type="entry name" value="CARKD"/>
</dbReference>
<dbReference type="PANTHER" id="PTHR12592:SF0">
    <property type="entry name" value="ATP-DEPENDENT (S)-NAD(P)H-HYDRATE DEHYDRATASE"/>
    <property type="match status" value="1"/>
</dbReference>
<dbReference type="Proteomes" id="UP000198806">
    <property type="component" value="Unassembled WGS sequence"/>
</dbReference>
<protein>
    <recommendedName>
        <fullName evidence="19">Bifunctional NAD(P)H-hydrate repair enzyme</fullName>
    </recommendedName>
    <alternativeName>
        <fullName evidence="19">Nicotinamide nucleotide repair protein</fullName>
    </alternativeName>
    <domain>
        <recommendedName>
            <fullName evidence="19">ADP-dependent (S)-NAD(P)H-hydrate dehydratase</fullName>
            <ecNumber evidence="19">4.2.1.136</ecNumber>
        </recommendedName>
        <alternativeName>
            <fullName evidence="19">ADP-dependent NAD(P)HX dehydratase</fullName>
        </alternativeName>
    </domain>
    <domain>
        <recommendedName>
            <fullName evidence="19">NAD(P)H-hydrate epimerase</fullName>
            <ecNumber evidence="19">5.1.99.6</ecNumber>
        </recommendedName>
    </domain>
</protein>
<dbReference type="Pfam" id="PF03853">
    <property type="entry name" value="YjeF_N"/>
    <property type="match status" value="1"/>
</dbReference>
<keyword evidence="7 17" id="KW-0067">ATP-binding</keyword>
<evidence type="ECO:0000256" key="15">
    <source>
        <dbReference type="ARBA" id="ARBA00048238"/>
    </source>
</evidence>
<sequence>MQKVVTSAQMKAIDSYTIEEIGIPSMVLMERAAIQVVNLVKQHSNPQDKILAVCGTGNNGGDGIAAARILKCEGYEAAVLLVGDESKASEQAKEQLKIARNLGISILNNINISEYTIIIDGLLGIGLNKPVTGIYEEIIKTINSGKHLVFAVDIPSGLSADSAKPLNIAVKADYTITFGYQKVGLILYPGCEYAGEVVVADIGFPQAAFDAVSKTAGISCSVYDDSDKKKLPIRHTYSNKGTYGKVLIIAGSYNMSGACYLSAKAAYSCGAGLVKVMTVEENRVIMQQLLPEALLYTYSSEALQDSGKIEEMIEQIHWATSIVIGPGIGVNPDSERLLNLAITYAKAPLLIDADGLNILVSMNRKKDEAVLLQEDIINMLPKDTVLTPHIKELSRLINRPVEEITSDLLEVADKCTINNELIFVIKDPRTVAAYKENRYINVSGNNGMATGGSGDVLTGIIGGFIAGGLSSWEAAKLGVYIHGLAGDKAAEKKGCYSMMASDIIEALPEVIEE</sequence>
<evidence type="ECO:0000256" key="4">
    <source>
        <dbReference type="ARBA" id="ARBA00009524"/>
    </source>
</evidence>
<dbReference type="STRING" id="1527.SAMN04489757_1605"/>
<dbReference type="Gene3D" id="3.40.1190.20">
    <property type="match status" value="1"/>
</dbReference>
<feature type="binding site" evidence="17">
    <location>
        <position position="455"/>
    </location>
    <ligand>
        <name>(6S)-NADPHX</name>
        <dbReference type="ChEBI" id="CHEBI:64076"/>
    </ligand>
</feature>
<feature type="binding site" evidence="18">
    <location>
        <begin position="58"/>
        <end position="62"/>
    </location>
    <ligand>
        <name>(6S)-NADPHX</name>
        <dbReference type="ChEBI" id="CHEBI:64076"/>
    </ligand>
</feature>
<dbReference type="HAMAP" id="MF_01965">
    <property type="entry name" value="NADHX_dehydratase"/>
    <property type="match status" value="1"/>
</dbReference>
<comment type="function">
    <text evidence="17">Catalyzes the dehydration of the S-form of NAD(P)HX at the expense of ADP, which is converted to AMP. Together with NAD(P)HX epimerase, which catalyzes the epimerization of the S- and R-forms, the enzyme allows the repair of both epimers of NAD(P)HX, a damaged form of NAD(P)H that is a result of enzymatic or heat-dependent hydration.</text>
</comment>
<feature type="binding site" evidence="17">
    <location>
        <position position="258"/>
    </location>
    <ligand>
        <name>(6S)-NADPHX</name>
        <dbReference type="ChEBI" id="CHEBI:64076"/>
    </ligand>
</feature>
<dbReference type="GO" id="GO:0046496">
    <property type="term" value="P:nicotinamide nucleotide metabolic process"/>
    <property type="evidence" value="ECO:0007669"/>
    <property type="project" value="UniProtKB-UniRule"/>
</dbReference>
<reference evidence="22 23" key="1">
    <citation type="submission" date="2016-10" db="EMBL/GenBank/DDBJ databases">
        <authorList>
            <person name="de Groot N.N."/>
        </authorList>
    </citation>
    <scope>NUCLEOTIDE SEQUENCE [LARGE SCALE GENOMIC DNA]</scope>
    <source>
        <strain evidence="22 23">DSM 1283</strain>
    </source>
</reference>
<feature type="binding site" evidence="17">
    <location>
        <position position="454"/>
    </location>
    <ligand>
        <name>AMP</name>
        <dbReference type="ChEBI" id="CHEBI:456215"/>
    </ligand>
</feature>
<comment type="catalytic activity">
    <reaction evidence="15 17 19">
        <text>(6S)-NADHX + ADP = AMP + phosphate + NADH + H(+)</text>
        <dbReference type="Rhea" id="RHEA:32223"/>
        <dbReference type="ChEBI" id="CHEBI:15378"/>
        <dbReference type="ChEBI" id="CHEBI:43474"/>
        <dbReference type="ChEBI" id="CHEBI:57945"/>
        <dbReference type="ChEBI" id="CHEBI:64074"/>
        <dbReference type="ChEBI" id="CHEBI:456215"/>
        <dbReference type="ChEBI" id="CHEBI:456216"/>
        <dbReference type="EC" id="4.2.1.136"/>
    </reaction>
</comment>
<evidence type="ECO:0000256" key="1">
    <source>
        <dbReference type="ARBA" id="ARBA00000013"/>
    </source>
</evidence>
<evidence type="ECO:0000256" key="11">
    <source>
        <dbReference type="ARBA" id="ARBA00023235"/>
    </source>
</evidence>
<evidence type="ECO:0000256" key="10">
    <source>
        <dbReference type="ARBA" id="ARBA00023027"/>
    </source>
</evidence>
<keyword evidence="9 18" id="KW-0630">Potassium</keyword>
<dbReference type="NCBIfam" id="TIGR00197">
    <property type="entry name" value="yjeF_nterm"/>
    <property type="match status" value="1"/>
</dbReference>
<keyword evidence="6 17" id="KW-0547">Nucleotide-binding</keyword>
<comment type="cofactor">
    <cofactor evidence="17">
        <name>Mg(2+)</name>
        <dbReference type="ChEBI" id="CHEBI:18420"/>
    </cofactor>
</comment>
<dbReference type="Gene3D" id="3.40.50.10260">
    <property type="entry name" value="YjeF N-terminal domain"/>
    <property type="match status" value="1"/>
</dbReference>
<comment type="subunit">
    <text evidence="17">Homotetramer.</text>
</comment>
<dbReference type="CDD" id="cd01171">
    <property type="entry name" value="YXKO-related"/>
    <property type="match status" value="1"/>
</dbReference>
<keyword evidence="11 18" id="KW-0413">Isomerase</keyword>
<dbReference type="InterPro" id="IPR029056">
    <property type="entry name" value="Ribokinase-like"/>
</dbReference>